<evidence type="ECO:0000313" key="1">
    <source>
        <dbReference type="EMBL" id="GAA3559975.1"/>
    </source>
</evidence>
<evidence type="ECO:0000313" key="2">
    <source>
        <dbReference type="Proteomes" id="UP001500767"/>
    </source>
</evidence>
<dbReference type="Gene3D" id="3.40.50.150">
    <property type="entry name" value="Vaccinia Virus protein VP39"/>
    <property type="match status" value="1"/>
</dbReference>
<dbReference type="EMBL" id="BAAAYR010000001">
    <property type="protein sequence ID" value="GAA3559975.1"/>
    <property type="molecule type" value="Genomic_DNA"/>
</dbReference>
<dbReference type="SUPFAM" id="SSF53335">
    <property type="entry name" value="S-adenosyl-L-methionine-dependent methyltransferases"/>
    <property type="match status" value="1"/>
</dbReference>
<dbReference type="PANTHER" id="PTHR43861">
    <property type="entry name" value="TRANS-ACONITATE 2-METHYLTRANSFERASE-RELATED"/>
    <property type="match status" value="1"/>
</dbReference>
<dbReference type="Pfam" id="PF13489">
    <property type="entry name" value="Methyltransf_23"/>
    <property type="match status" value="1"/>
</dbReference>
<dbReference type="InterPro" id="IPR029063">
    <property type="entry name" value="SAM-dependent_MTases_sf"/>
</dbReference>
<organism evidence="1 2">
    <name type="scientific">Microlunatus spumicola</name>
    <dbReference type="NCBI Taxonomy" id="81499"/>
    <lineage>
        <taxon>Bacteria</taxon>
        <taxon>Bacillati</taxon>
        <taxon>Actinomycetota</taxon>
        <taxon>Actinomycetes</taxon>
        <taxon>Propionibacteriales</taxon>
        <taxon>Propionibacteriaceae</taxon>
        <taxon>Microlunatus</taxon>
    </lineage>
</organism>
<evidence type="ECO:0008006" key="3">
    <source>
        <dbReference type="Google" id="ProtNLM"/>
    </source>
</evidence>
<keyword evidence="2" id="KW-1185">Reference proteome</keyword>
<reference evidence="2" key="1">
    <citation type="journal article" date="2019" name="Int. J. Syst. Evol. Microbiol.">
        <title>The Global Catalogue of Microorganisms (GCM) 10K type strain sequencing project: providing services to taxonomists for standard genome sequencing and annotation.</title>
        <authorList>
            <consortium name="The Broad Institute Genomics Platform"/>
            <consortium name="The Broad Institute Genome Sequencing Center for Infectious Disease"/>
            <person name="Wu L."/>
            <person name="Ma J."/>
        </authorList>
    </citation>
    <scope>NUCLEOTIDE SEQUENCE [LARGE SCALE GENOMIC DNA]</scope>
    <source>
        <strain evidence="2">JCM 16540</strain>
    </source>
</reference>
<accession>A0ABP6X1H1</accession>
<dbReference type="CDD" id="cd02440">
    <property type="entry name" value="AdoMet_MTases"/>
    <property type="match status" value="1"/>
</dbReference>
<proteinExistence type="predicted"/>
<name>A0ABP6X1H1_9ACTN</name>
<protein>
    <recommendedName>
        <fullName evidence="3">Methyltransferase domain-containing protein</fullName>
    </recommendedName>
</protein>
<sequence length="258" mass="27623">MRALADRVRELEAEVGTLRAEAAAREGGREDDTGPRFAAVYAQFADRFRGSRAEVTAKLRPYLVDVGLVLRAEEPGPRVLDVGCGRAEWLTLLRDEGIAARGVDANADFVAAGREGGLDVVQADAVAYLAGLEEGSLDLVTAFHLVEHLGTETLLALFEAARHALRPGGRLLLETPDPTNLTMGACNFYLDPTHRSPMPPALTSFLVGASGFSDVEVRKLHPDDSPLDPEAGPPTPVEALVVRALRGPRDYAVLAVRP</sequence>
<gene>
    <name evidence="1" type="ORF">GCM10022197_14320</name>
</gene>
<comment type="caution">
    <text evidence="1">The sequence shown here is derived from an EMBL/GenBank/DDBJ whole genome shotgun (WGS) entry which is preliminary data.</text>
</comment>
<dbReference type="Proteomes" id="UP001500767">
    <property type="component" value="Unassembled WGS sequence"/>
</dbReference>